<dbReference type="Pfam" id="PF08268">
    <property type="entry name" value="FBA_3"/>
    <property type="match status" value="1"/>
</dbReference>
<dbReference type="PANTHER" id="PTHR31672">
    <property type="entry name" value="BNACNNG10540D PROTEIN"/>
    <property type="match status" value="1"/>
</dbReference>
<accession>A0A835MEA4</accession>
<evidence type="ECO:0000259" key="1">
    <source>
        <dbReference type="Pfam" id="PF08268"/>
    </source>
</evidence>
<dbReference type="NCBIfam" id="TIGR01640">
    <property type="entry name" value="F_box_assoc_1"/>
    <property type="match status" value="1"/>
</dbReference>
<sequence length="408" mass="46458">MFLNFIGGDPAPMPVDSNEGEKYAWLEEQEKPENFSVVGALYRGPKAVKGKDDATVKKKKKKKNDSKKSVLRGCKRRIKNDAVAVEEEKEVITPCPNDDVVANILARIPADVLYNKFRYLSQEWSDMLLNSSFTYANSLHSKVGIIFMYDQWHVNATMVMGFMELEGLELKIRELNVFTEQLAIMSSCNGLVLVRNDFTDPMALQIMNPMTKESIRVPQCEHHCLSHDLVFLRSTREYKLVDMFYDNSDAMVFHVRSIGGSWNDSYCVSDSLRGTSIRCSYTSLGWDMFWFERISIDGILYVNFGSYTEIVSFDVCNGKAQVLKLPSEGAVQLIELSGFIAIINTDGSDYNIKFPINVWILKSINSGEWERKFRISGLKPNKKKIFALTVAICLFTRPESMETSEHIL</sequence>
<reference evidence="2 3" key="1">
    <citation type="submission" date="2020-10" db="EMBL/GenBank/DDBJ databases">
        <title>The Coptis chinensis genome and diversification of protoberbering-type alkaloids.</title>
        <authorList>
            <person name="Wang B."/>
            <person name="Shu S."/>
            <person name="Song C."/>
            <person name="Liu Y."/>
        </authorList>
    </citation>
    <scope>NUCLEOTIDE SEQUENCE [LARGE SCALE GENOMIC DNA]</scope>
    <source>
        <strain evidence="2">HL-2020</strain>
        <tissue evidence="2">Leaf</tissue>
    </source>
</reference>
<gene>
    <name evidence="2" type="ORF">IFM89_034955</name>
</gene>
<organism evidence="2 3">
    <name type="scientific">Coptis chinensis</name>
    <dbReference type="NCBI Taxonomy" id="261450"/>
    <lineage>
        <taxon>Eukaryota</taxon>
        <taxon>Viridiplantae</taxon>
        <taxon>Streptophyta</taxon>
        <taxon>Embryophyta</taxon>
        <taxon>Tracheophyta</taxon>
        <taxon>Spermatophyta</taxon>
        <taxon>Magnoliopsida</taxon>
        <taxon>Ranunculales</taxon>
        <taxon>Ranunculaceae</taxon>
        <taxon>Coptidoideae</taxon>
        <taxon>Coptis</taxon>
    </lineage>
</organism>
<dbReference type="EMBL" id="JADFTS010000001">
    <property type="protein sequence ID" value="KAF9626542.1"/>
    <property type="molecule type" value="Genomic_DNA"/>
</dbReference>
<dbReference type="AlphaFoldDB" id="A0A835MEA4"/>
<keyword evidence="3" id="KW-1185">Reference proteome</keyword>
<proteinExistence type="predicted"/>
<protein>
    <recommendedName>
        <fullName evidence="1">F-box associated beta-propeller type 3 domain-containing protein</fullName>
    </recommendedName>
</protein>
<dbReference type="InterPro" id="IPR013187">
    <property type="entry name" value="F-box-assoc_dom_typ3"/>
</dbReference>
<dbReference type="PANTHER" id="PTHR31672:SF11">
    <property type="entry name" value="F-BOX PROTEIN CPR1-LIKE ISOFORM X2"/>
    <property type="match status" value="1"/>
</dbReference>
<dbReference type="OrthoDB" id="1918594at2759"/>
<dbReference type="InterPro" id="IPR017451">
    <property type="entry name" value="F-box-assoc_interact_dom"/>
</dbReference>
<dbReference type="Proteomes" id="UP000631114">
    <property type="component" value="Unassembled WGS sequence"/>
</dbReference>
<comment type="caution">
    <text evidence="2">The sequence shown here is derived from an EMBL/GenBank/DDBJ whole genome shotgun (WGS) entry which is preliminary data.</text>
</comment>
<evidence type="ECO:0000313" key="2">
    <source>
        <dbReference type="EMBL" id="KAF9626542.1"/>
    </source>
</evidence>
<feature type="domain" description="F-box associated beta-propeller type 3" evidence="1">
    <location>
        <begin position="182"/>
        <end position="374"/>
    </location>
</feature>
<evidence type="ECO:0000313" key="3">
    <source>
        <dbReference type="Proteomes" id="UP000631114"/>
    </source>
</evidence>
<name>A0A835MEA4_9MAGN</name>
<dbReference type="InterPro" id="IPR050796">
    <property type="entry name" value="SCF_F-box_component"/>
</dbReference>